<evidence type="ECO:0000313" key="2">
    <source>
        <dbReference type="Proteomes" id="UP001326199"/>
    </source>
</evidence>
<dbReference type="GeneID" id="87926542"/>
<reference evidence="1 2" key="1">
    <citation type="journal article" date="2023" name="bioRxiv">
        <title>High-quality genome assemblies of four members of thePodospora anserinaspecies complex.</title>
        <authorList>
            <person name="Ament-Velasquez S.L."/>
            <person name="Vogan A.A."/>
            <person name="Wallerman O."/>
            <person name="Hartmann F."/>
            <person name="Gautier V."/>
            <person name="Silar P."/>
            <person name="Giraud T."/>
            <person name="Johannesson H."/>
        </authorList>
    </citation>
    <scope>NUCLEOTIDE SEQUENCE [LARGE SCALE GENOMIC DNA]</scope>
    <source>
        <strain evidence="1 2">CBS 411.78</strain>
    </source>
</reference>
<evidence type="ECO:0000313" key="1">
    <source>
        <dbReference type="EMBL" id="KAK4663187.1"/>
    </source>
</evidence>
<accession>A0ABR0H5N0</accession>
<dbReference type="Proteomes" id="UP001326199">
    <property type="component" value="Unassembled WGS sequence"/>
</dbReference>
<comment type="caution">
    <text evidence="1">The sequence shown here is derived from an EMBL/GenBank/DDBJ whole genome shotgun (WGS) entry which is preliminary data.</text>
</comment>
<name>A0ABR0H5N0_9PEZI</name>
<gene>
    <name evidence="1" type="ORF">QC763_0095990</name>
</gene>
<organism evidence="1 2">
    <name type="scientific">Podospora pseudopauciseta</name>
    <dbReference type="NCBI Taxonomy" id="2093780"/>
    <lineage>
        <taxon>Eukaryota</taxon>
        <taxon>Fungi</taxon>
        <taxon>Dikarya</taxon>
        <taxon>Ascomycota</taxon>
        <taxon>Pezizomycotina</taxon>
        <taxon>Sordariomycetes</taxon>
        <taxon>Sordariomycetidae</taxon>
        <taxon>Sordariales</taxon>
        <taxon>Podosporaceae</taxon>
        <taxon>Podospora</taxon>
    </lineage>
</organism>
<proteinExistence type="predicted"/>
<dbReference type="RefSeq" id="XP_062763153.1">
    <property type="nucleotide sequence ID" value="XM_062906318.1"/>
</dbReference>
<sequence length="75" mass="8773">MGWIFGDLLFKMEEPNGHSKHVRHYPVDIPHATPFNRYHHIELTDFDLLIADLLQDFMNPPQQLPPFMAGPSPHR</sequence>
<keyword evidence="2" id="KW-1185">Reference proteome</keyword>
<protein>
    <submittedName>
        <fullName evidence="1">Uncharacterized protein</fullName>
    </submittedName>
</protein>
<dbReference type="EMBL" id="JAFFHB010000008">
    <property type="protein sequence ID" value="KAK4663187.1"/>
    <property type="molecule type" value="Genomic_DNA"/>
</dbReference>